<gene>
    <name evidence="4" type="primary">11416669</name>
    <name evidence="2" type="ordered locus">MTR_2g028160</name>
    <name evidence="3" type="ORF">MtrunA17_Chr2g0291161</name>
</gene>
<dbReference type="STRING" id="3880.G7ISR5"/>
<accession>G7ISR5</accession>
<dbReference type="InterPro" id="IPR050796">
    <property type="entry name" value="SCF_F-box_component"/>
</dbReference>
<accession>A0A0C3UZV8</accession>
<reference evidence="4" key="3">
    <citation type="submission" date="2015-04" db="UniProtKB">
        <authorList>
            <consortium name="EnsemblPlants"/>
        </authorList>
    </citation>
    <scope>IDENTIFICATION</scope>
    <source>
        <strain evidence="4">cv. Jemalong A17</strain>
    </source>
</reference>
<dbReference type="EMBL" id="PSQE01000002">
    <property type="protein sequence ID" value="RHN72750.1"/>
    <property type="molecule type" value="Genomic_DNA"/>
</dbReference>
<dbReference type="NCBIfam" id="TIGR01640">
    <property type="entry name" value="F_box_assoc_1"/>
    <property type="match status" value="1"/>
</dbReference>
<name>G7ISR5_MEDTR</name>
<dbReference type="PANTHER" id="PTHR31672:SF13">
    <property type="entry name" value="F-BOX PROTEIN CPR30-LIKE"/>
    <property type="match status" value="1"/>
</dbReference>
<proteinExistence type="predicted"/>
<dbReference type="EMBL" id="CM001218">
    <property type="protein sequence ID" value="AES64647.2"/>
    <property type="molecule type" value="Genomic_DNA"/>
</dbReference>
<dbReference type="InterPro" id="IPR017451">
    <property type="entry name" value="F-box-assoc_interact_dom"/>
</dbReference>
<dbReference type="CDD" id="cd22157">
    <property type="entry name" value="F-box_AtFBW1-like"/>
    <property type="match status" value="1"/>
</dbReference>
<dbReference type="HOGENOM" id="CLU_027176_1_2_1"/>
<dbReference type="Gramene" id="rna8503">
    <property type="protein sequence ID" value="RHN72750.1"/>
    <property type="gene ID" value="gene8503"/>
</dbReference>
<dbReference type="InterPro" id="IPR036047">
    <property type="entry name" value="F-box-like_dom_sf"/>
</dbReference>
<dbReference type="Pfam" id="PF00646">
    <property type="entry name" value="F-box"/>
    <property type="match status" value="1"/>
</dbReference>
<feature type="domain" description="F-box" evidence="1">
    <location>
        <begin position="1"/>
        <end position="44"/>
    </location>
</feature>
<evidence type="ECO:0000259" key="1">
    <source>
        <dbReference type="PROSITE" id="PS50181"/>
    </source>
</evidence>
<dbReference type="Proteomes" id="UP000265566">
    <property type="component" value="Chromosome 2"/>
</dbReference>
<evidence type="ECO:0000313" key="5">
    <source>
        <dbReference type="Proteomes" id="UP000002051"/>
    </source>
</evidence>
<dbReference type="InterPro" id="IPR006527">
    <property type="entry name" value="F-box-assoc_dom_typ1"/>
</dbReference>
<dbReference type="SUPFAM" id="SSF81383">
    <property type="entry name" value="F-box domain"/>
    <property type="match status" value="1"/>
</dbReference>
<dbReference type="PROSITE" id="PS50181">
    <property type="entry name" value="FBOX"/>
    <property type="match status" value="1"/>
</dbReference>
<dbReference type="PANTHER" id="PTHR31672">
    <property type="entry name" value="BNACNNG10540D PROTEIN"/>
    <property type="match status" value="1"/>
</dbReference>
<evidence type="ECO:0000313" key="3">
    <source>
        <dbReference type="EMBL" id="RHN72750.1"/>
    </source>
</evidence>
<reference evidence="2 5" key="1">
    <citation type="journal article" date="2011" name="Nature">
        <title>The Medicago genome provides insight into the evolution of rhizobial symbioses.</title>
        <authorList>
            <person name="Young N.D."/>
            <person name="Debelle F."/>
            <person name="Oldroyd G.E."/>
            <person name="Geurts R."/>
            <person name="Cannon S.B."/>
            <person name="Udvardi M.K."/>
            <person name="Benedito V.A."/>
            <person name="Mayer K.F."/>
            <person name="Gouzy J."/>
            <person name="Schoof H."/>
            <person name="Van de Peer Y."/>
            <person name="Proost S."/>
            <person name="Cook D.R."/>
            <person name="Meyers B.C."/>
            <person name="Spannagl M."/>
            <person name="Cheung F."/>
            <person name="De Mita S."/>
            <person name="Krishnakumar V."/>
            <person name="Gundlach H."/>
            <person name="Zhou S."/>
            <person name="Mudge J."/>
            <person name="Bharti A.K."/>
            <person name="Murray J.D."/>
            <person name="Naoumkina M.A."/>
            <person name="Rosen B."/>
            <person name="Silverstein K.A."/>
            <person name="Tang H."/>
            <person name="Rombauts S."/>
            <person name="Zhao P.X."/>
            <person name="Zhou P."/>
            <person name="Barbe V."/>
            <person name="Bardou P."/>
            <person name="Bechner M."/>
            <person name="Bellec A."/>
            <person name="Berger A."/>
            <person name="Berges H."/>
            <person name="Bidwell S."/>
            <person name="Bisseling T."/>
            <person name="Choisne N."/>
            <person name="Couloux A."/>
            <person name="Denny R."/>
            <person name="Deshpande S."/>
            <person name="Dai X."/>
            <person name="Doyle J.J."/>
            <person name="Dudez A.M."/>
            <person name="Farmer A.D."/>
            <person name="Fouteau S."/>
            <person name="Franken C."/>
            <person name="Gibelin C."/>
            <person name="Gish J."/>
            <person name="Goldstein S."/>
            <person name="Gonzalez A.J."/>
            <person name="Green P.J."/>
            <person name="Hallab A."/>
            <person name="Hartog M."/>
            <person name="Hua A."/>
            <person name="Humphray S.J."/>
            <person name="Jeong D.H."/>
            <person name="Jing Y."/>
            <person name="Jocker A."/>
            <person name="Kenton S.M."/>
            <person name="Kim D.J."/>
            <person name="Klee K."/>
            <person name="Lai H."/>
            <person name="Lang C."/>
            <person name="Lin S."/>
            <person name="Macmil S.L."/>
            <person name="Magdelenat G."/>
            <person name="Matthews L."/>
            <person name="McCorrison J."/>
            <person name="Monaghan E.L."/>
            <person name="Mun J.H."/>
            <person name="Najar F.Z."/>
            <person name="Nicholson C."/>
            <person name="Noirot C."/>
            <person name="O'Bleness M."/>
            <person name="Paule C.R."/>
            <person name="Poulain J."/>
            <person name="Prion F."/>
            <person name="Qin B."/>
            <person name="Qu C."/>
            <person name="Retzel E.F."/>
            <person name="Riddle C."/>
            <person name="Sallet E."/>
            <person name="Samain S."/>
            <person name="Samson N."/>
            <person name="Sanders I."/>
            <person name="Saurat O."/>
            <person name="Scarpelli C."/>
            <person name="Schiex T."/>
            <person name="Segurens B."/>
            <person name="Severin A.J."/>
            <person name="Sherrier D.J."/>
            <person name="Shi R."/>
            <person name="Sims S."/>
            <person name="Singer S.R."/>
            <person name="Sinharoy S."/>
            <person name="Sterck L."/>
            <person name="Viollet A."/>
            <person name="Wang B.B."/>
            <person name="Wang K."/>
            <person name="Wang M."/>
            <person name="Wang X."/>
            <person name="Warfsmann J."/>
            <person name="Weissenbach J."/>
            <person name="White D.D."/>
            <person name="White J.D."/>
            <person name="Wiley G.B."/>
            <person name="Wincker P."/>
            <person name="Xing Y."/>
            <person name="Yang L."/>
            <person name="Yao Z."/>
            <person name="Ying F."/>
            <person name="Zhai J."/>
            <person name="Zhou L."/>
            <person name="Zuber A."/>
            <person name="Denarie J."/>
            <person name="Dixon R.A."/>
            <person name="May G.D."/>
            <person name="Schwartz D.C."/>
            <person name="Rogers J."/>
            <person name="Quetier F."/>
            <person name="Town C.D."/>
            <person name="Roe B.A."/>
        </authorList>
    </citation>
    <scope>NUCLEOTIDE SEQUENCE [LARGE SCALE GENOMIC DNA]</scope>
    <source>
        <strain evidence="2">A17</strain>
        <strain evidence="4 5">cv. Jemalong A17</strain>
    </source>
</reference>
<evidence type="ECO:0000313" key="2">
    <source>
        <dbReference type="EMBL" id="AES64647.2"/>
    </source>
</evidence>
<dbReference type="EnsemblPlants" id="AES64647">
    <property type="protein sequence ID" value="AES64647"/>
    <property type="gene ID" value="MTR_2g028160"/>
</dbReference>
<dbReference type="SMART" id="SM00256">
    <property type="entry name" value="FBOX"/>
    <property type="match status" value="1"/>
</dbReference>
<dbReference type="Pfam" id="PF07734">
    <property type="entry name" value="FBA_1"/>
    <property type="match status" value="1"/>
</dbReference>
<organism evidence="2 5">
    <name type="scientific">Medicago truncatula</name>
    <name type="common">Barrel medic</name>
    <name type="synonym">Medicago tribuloides</name>
    <dbReference type="NCBI Taxonomy" id="3880"/>
    <lineage>
        <taxon>Eukaryota</taxon>
        <taxon>Viridiplantae</taxon>
        <taxon>Streptophyta</taxon>
        <taxon>Embryophyta</taxon>
        <taxon>Tracheophyta</taxon>
        <taxon>Spermatophyta</taxon>
        <taxon>Magnoliopsida</taxon>
        <taxon>eudicotyledons</taxon>
        <taxon>Gunneridae</taxon>
        <taxon>Pentapetalae</taxon>
        <taxon>rosids</taxon>
        <taxon>fabids</taxon>
        <taxon>Fabales</taxon>
        <taxon>Fabaceae</taxon>
        <taxon>Papilionoideae</taxon>
        <taxon>50 kb inversion clade</taxon>
        <taxon>NPAAA clade</taxon>
        <taxon>Hologalegina</taxon>
        <taxon>IRL clade</taxon>
        <taxon>Trifolieae</taxon>
        <taxon>Medicago</taxon>
    </lineage>
</organism>
<protein>
    <submittedName>
        <fullName evidence="2">F-box protein interaction domain protein</fullName>
    </submittedName>
    <submittedName>
        <fullName evidence="3">Putative F-box domain-containing protein</fullName>
    </submittedName>
</protein>
<dbReference type="Proteomes" id="UP000002051">
    <property type="component" value="Chromosome 2"/>
</dbReference>
<dbReference type="InterPro" id="IPR001810">
    <property type="entry name" value="F-box_dom"/>
</dbReference>
<sequence>MAAELPPDILAEVFSRLPVKSLLRFRSTSKSFKSLIDSHKFINLHLQNSLNRSLILQRKFDLYQLQIDDDDDDFSKSRIPLNHPFTAGNTSNIDPFEVNNTMTRIGSCNGLLAICNGKFAFINPCDPNEITFWNPNTRKHRVIPFLPLPIPILDPTIRASLCVHGFGFDSLSGDHKLLRISYLIDHQSTFYDPHVRLFSSKANSWKIIPTMPYVLQYYHTMGVFVDNSSSIHWVATRKNQSFQSDLILAFNLSLETFNEVPLPDELGEEVNSNSFEIRVAVLGGCLCMTVDYKTTNVDIWVMKEYGSRDSWCKLFTLVKSSLGLPLESLRPLCYSRDGRKVLLEGDHVLLEVQHWKLFWYDLKSEQVSYVEGNSNLDDAMVCVGSLVPPPPYLVDNGRKKENHTSKRRDDFLSRGFKLRL</sequence>
<reference evidence="2 5" key="2">
    <citation type="journal article" date="2014" name="BMC Genomics">
        <title>An improved genome release (version Mt4.0) for the model legume Medicago truncatula.</title>
        <authorList>
            <person name="Tang H."/>
            <person name="Krishnakumar V."/>
            <person name="Bidwell S."/>
            <person name="Rosen B."/>
            <person name="Chan A."/>
            <person name="Zhou S."/>
            <person name="Gentzbittel L."/>
            <person name="Childs K.L."/>
            <person name="Yandell M."/>
            <person name="Gundlach H."/>
            <person name="Mayer K.F."/>
            <person name="Schwartz D.C."/>
            <person name="Town C.D."/>
        </authorList>
    </citation>
    <scope>GENOME REANNOTATION</scope>
    <source>
        <strain evidence="4 5">cv. Jemalong A17</strain>
    </source>
</reference>
<dbReference type="OrthoDB" id="5314306at2759"/>
<dbReference type="AlphaFoldDB" id="G7ISR5"/>
<keyword evidence="5" id="KW-1185">Reference proteome</keyword>
<dbReference type="Gene3D" id="1.20.1280.50">
    <property type="match status" value="1"/>
</dbReference>
<reference evidence="3" key="4">
    <citation type="journal article" date="2018" name="Nat. Plants">
        <title>Whole-genome landscape of Medicago truncatula symbiotic genes.</title>
        <authorList>
            <person name="Pecrix Y."/>
            <person name="Gamas P."/>
            <person name="Carrere S."/>
        </authorList>
    </citation>
    <scope>NUCLEOTIDE SEQUENCE</scope>
    <source>
        <tissue evidence="3">Leaves</tissue>
    </source>
</reference>
<dbReference type="eggNOG" id="ENOG502QVMN">
    <property type="taxonomic scope" value="Eukaryota"/>
</dbReference>
<dbReference type="PaxDb" id="3880-AES64647"/>
<evidence type="ECO:0000313" key="4">
    <source>
        <dbReference type="EnsemblPlants" id="AES64647"/>
    </source>
</evidence>
<dbReference type="KEGG" id="mtr:11416669"/>